<feature type="domain" description="FAD dependent oxidoreductase" evidence="2">
    <location>
        <begin position="56"/>
        <end position="415"/>
    </location>
</feature>
<dbReference type="PANTHER" id="PTHR13847:SF281">
    <property type="entry name" value="FAD DEPENDENT OXIDOREDUCTASE DOMAIN-CONTAINING PROTEIN"/>
    <property type="match status" value="1"/>
</dbReference>
<dbReference type="AlphaFoldDB" id="A0A090RXF0"/>
<comment type="caution">
    <text evidence="3">The sequence shown here is derived from an EMBL/GenBank/DDBJ whole genome shotgun (WGS) entry which is preliminary data.</text>
</comment>
<accession>A0A090RXF0</accession>
<dbReference type="SUPFAM" id="SSF51905">
    <property type="entry name" value="FAD/NAD(P)-binding domain"/>
    <property type="match status" value="1"/>
</dbReference>
<evidence type="ECO:0000256" key="1">
    <source>
        <dbReference type="ARBA" id="ARBA00023002"/>
    </source>
</evidence>
<dbReference type="OrthoDB" id="311718at2"/>
<dbReference type="Gene3D" id="3.30.9.10">
    <property type="entry name" value="D-Amino Acid Oxidase, subunit A, domain 2"/>
    <property type="match status" value="1"/>
</dbReference>
<dbReference type="GO" id="GO:0016491">
    <property type="term" value="F:oxidoreductase activity"/>
    <property type="evidence" value="ECO:0007669"/>
    <property type="project" value="UniProtKB-KW"/>
</dbReference>
<reference evidence="3 4" key="1">
    <citation type="submission" date="2014-09" db="EMBL/GenBank/DDBJ databases">
        <title>Vibrio maritimus JCM 19235. (C45) whole genome shotgun sequence.</title>
        <authorList>
            <person name="Sawabe T."/>
            <person name="Meirelles P."/>
            <person name="Nakanishi M."/>
            <person name="Sayaka M."/>
            <person name="Hattori M."/>
            <person name="Ohkuma M."/>
        </authorList>
    </citation>
    <scope>NUCLEOTIDE SEQUENCE [LARGE SCALE GENOMIC DNA]</scope>
    <source>
        <strain evidence="4">JCM19235</strain>
    </source>
</reference>
<dbReference type="InterPro" id="IPR036188">
    <property type="entry name" value="FAD/NAD-bd_sf"/>
</dbReference>
<gene>
    <name evidence="3" type="ORF">JCM19235_4335</name>
</gene>
<dbReference type="PANTHER" id="PTHR13847">
    <property type="entry name" value="SARCOSINE DEHYDROGENASE-RELATED"/>
    <property type="match status" value="1"/>
</dbReference>
<dbReference type="Pfam" id="PF01266">
    <property type="entry name" value="DAO"/>
    <property type="match status" value="1"/>
</dbReference>
<sequence>MQNWSHFQRSFTLVFSTFFLLGCEPAESKFEPNNSYWFDEKPKQDNPPLNQDIKVDIAVIGGGYSGLSSAWHLAKANPTLNIVIFEAKQVGSGASGRNGGMVLPGSEEMDFYEDGEASKRHYDLTVTSMKKLEALVKSTGIDADLVLDGYLEAILDEEDIAEYQDYVETANDLGIPLEYWNADETEEELGTDRYVGAVYDPNGGQVHAMKLVNALRRAVELAGVTIYEHSPVTDIQEGKQITLSVADKYKVTADDIVLATNAFTSKLGYFGGRVFPVHAQSAVTEPLSEEQLDAIQWQPGIPYFDTRNLLFHLVLTPDNRIVIGGGNAEYEFNDGLVYNGDLDAVSDMMMTELVTLYPALKGIKFERVWNGVLGMTGDSKEAVSVMGEHRNIYYALGYNGHGINLAFLFGDVVATLYQGKAHPWFDHADESLPMWLPPEPAKSVGIKSTLMLYQKQDEAYLEKE</sequence>
<dbReference type="Gene3D" id="3.50.50.60">
    <property type="entry name" value="FAD/NAD(P)-binding domain"/>
    <property type="match status" value="1"/>
</dbReference>
<proteinExistence type="predicted"/>
<evidence type="ECO:0000313" key="4">
    <source>
        <dbReference type="Proteomes" id="UP000029228"/>
    </source>
</evidence>
<dbReference type="Proteomes" id="UP000029228">
    <property type="component" value="Unassembled WGS sequence"/>
</dbReference>
<protein>
    <submittedName>
        <fullName evidence="3">Gamma-glutamyl-putrescine oxidase</fullName>
    </submittedName>
</protein>
<dbReference type="EMBL" id="BBMR01000005">
    <property type="protein sequence ID" value="GAL20135.1"/>
    <property type="molecule type" value="Genomic_DNA"/>
</dbReference>
<evidence type="ECO:0000259" key="2">
    <source>
        <dbReference type="Pfam" id="PF01266"/>
    </source>
</evidence>
<name>A0A090RXF0_9VIBR</name>
<dbReference type="InterPro" id="IPR006076">
    <property type="entry name" value="FAD-dep_OxRdtase"/>
</dbReference>
<organism evidence="3 4">
    <name type="scientific">Vibrio maritimus</name>
    <dbReference type="NCBI Taxonomy" id="990268"/>
    <lineage>
        <taxon>Bacteria</taxon>
        <taxon>Pseudomonadati</taxon>
        <taxon>Pseudomonadota</taxon>
        <taxon>Gammaproteobacteria</taxon>
        <taxon>Vibrionales</taxon>
        <taxon>Vibrionaceae</taxon>
        <taxon>Vibrio</taxon>
    </lineage>
</organism>
<dbReference type="GO" id="GO:0005737">
    <property type="term" value="C:cytoplasm"/>
    <property type="evidence" value="ECO:0007669"/>
    <property type="project" value="TreeGrafter"/>
</dbReference>
<keyword evidence="4" id="KW-1185">Reference proteome</keyword>
<keyword evidence="1" id="KW-0560">Oxidoreductase</keyword>
<dbReference type="STRING" id="990268.JCM19235_4335"/>
<evidence type="ECO:0000313" key="3">
    <source>
        <dbReference type="EMBL" id="GAL20135.1"/>
    </source>
</evidence>